<evidence type="ECO:0000313" key="1">
    <source>
        <dbReference type="Proteomes" id="UP000887565"/>
    </source>
</evidence>
<dbReference type="AlphaFoldDB" id="A0A915KQP7"/>
<organism evidence="1 2">
    <name type="scientific">Romanomermis culicivorax</name>
    <name type="common">Nematode worm</name>
    <dbReference type="NCBI Taxonomy" id="13658"/>
    <lineage>
        <taxon>Eukaryota</taxon>
        <taxon>Metazoa</taxon>
        <taxon>Ecdysozoa</taxon>
        <taxon>Nematoda</taxon>
        <taxon>Enoplea</taxon>
        <taxon>Dorylaimia</taxon>
        <taxon>Mermithida</taxon>
        <taxon>Mermithoidea</taxon>
        <taxon>Mermithidae</taxon>
        <taxon>Romanomermis</taxon>
    </lineage>
</organism>
<name>A0A915KQP7_ROMCU</name>
<keyword evidence="1" id="KW-1185">Reference proteome</keyword>
<reference evidence="2" key="1">
    <citation type="submission" date="2022-11" db="UniProtKB">
        <authorList>
            <consortium name="WormBaseParasite"/>
        </authorList>
    </citation>
    <scope>IDENTIFICATION</scope>
</reference>
<protein>
    <submittedName>
        <fullName evidence="2">Uncharacterized protein</fullName>
    </submittedName>
</protein>
<evidence type="ECO:0000313" key="2">
    <source>
        <dbReference type="WBParaSite" id="nRc.2.0.1.t40023-RA"/>
    </source>
</evidence>
<dbReference type="Proteomes" id="UP000887565">
    <property type="component" value="Unplaced"/>
</dbReference>
<dbReference type="WBParaSite" id="nRc.2.0.1.t40023-RA">
    <property type="protein sequence ID" value="nRc.2.0.1.t40023-RA"/>
    <property type="gene ID" value="nRc.2.0.1.g40023"/>
</dbReference>
<sequence length="93" mass="10834">MNERLFYVHRPCKSASTQFASTLANFHNLEIHPECHFSHLSRSRHRSIQDSMDWGKLMEGILGGTAEVVKASGQKEMMTNMQRMYILKYLMEN</sequence>
<proteinExistence type="predicted"/>
<accession>A0A915KQP7</accession>